<dbReference type="RefSeq" id="XP_003955849.1">
    <property type="nucleotide sequence ID" value="XM_003955800.1"/>
</dbReference>
<sequence length="273" mass="30222">MVALRPLFTQKGTAPVHLISYARCYSRPFLIAPSIANSIQMHNPKINHSPEQAHNRKWLPARCGILTTKIGMLPFFNDVTGERLAATILKLDNVEVILNRTMNENGYFAVQVGYGNKNPQKVTRQLLGHYATHLVNPKLKSAEFRVKDEGGLLEPGTTFKPSFFKVGDFVDIRSISKGKGFAGVMKKYGFKGLRASHGTSLMHRHGGSYGQNQDPGRVLPGKKMPGRMGTNNVTVQNIEILKTDDKNNVIWVKGSVPGPNGSYVRIQDAIKKL</sequence>
<comment type="similarity">
    <text evidence="1">Belongs to the universal ribosomal protein uL3 family.</text>
</comment>
<name>H2AQR4_KAZAF</name>
<dbReference type="GO" id="GO:0006412">
    <property type="term" value="P:translation"/>
    <property type="evidence" value="ECO:0007669"/>
    <property type="project" value="InterPro"/>
</dbReference>
<dbReference type="OrthoDB" id="274683at2759"/>
<dbReference type="Proteomes" id="UP000005220">
    <property type="component" value="Chromosome 2"/>
</dbReference>
<dbReference type="FunFam" id="2.40.30.10:FF:000004">
    <property type="entry name" value="50S ribosomal protein L3"/>
    <property type="match status" value="1"/>
</dbReference>
<dbReference type="SUPFAM" id="SSF50447">
    <property type="entry name" value="Translation proteins"/>
    <property type="match status" value="1"/>
</dbReference>
<dbReference type="InterPro" id="IPR019927">
    <property type="entry name" value="Ribosomal_uL3_bac/org-type"/>
</dbReference>
<protein>
    <recommendedName>
        <fullName evidence="4">Large ribosomal subunit protein uL3m</fullName>
    </recommendedName>
</protein>
<accession>H2AQR4</accession>
<evidence type="ECO:0000256" key="4">
    <source>
        <dbReference type="ARBA" id="ARBA00035209"/>
    </source>
</evidence>
<dbReference type="InterPro" id="IPR000597">
    <property type="entry name" value="Ribosomal_uL3"/>
</dbReference>
<keyword evidence="3" id="KW-0687">Ribonucleoprotein</keyword>
<dbReference type="HAMAP" id="MF_01325_B">
    <property type="entry name" value="Ribosomal_uL3_B"/>
    <property type="match status" value="1"/>
</dbReference>
<keyword evidence="2" id="KW-0689">Ribosomal protein</keyword>
<dbReference type="KEGG" id="kaf:KAFR_0B04180"/>
<dbReference type="STRING" id="1071382.H2AQR4"/>
<proteinExistence type="inferred from homology"/>
<evidence type="ECO:0000313" key="6">
    <source>
        <dbReference type="Proteomes" id="UP000005220"/>
    </source>
</evidence>
<dbReference type="EMBL" id="HE650822">
    <property type="protein sequence ID" value="CCF56714.1"/>
    <property type="molecule type" value="Genomic_DNA"/>
</dbReference>
<dbReference type="GO" id="GO:0005762">
    <property type="term" value="C:mitochondrial large ribosomal subunit"/>
    <property type="evidence" value="ECO:0007669"/>
    <property type="project" value="EnsemblFungi"/>
</dbReference>
<evidence type="ECO:0000256" key="2">
    <source>
        <dbReference type="ARBA" id="ARBA00022980"/>
    </source>
</evidence>
<dbReference type="PANTHER" id="PTHR11229:SF8">
    <property type="entry name" value="LARGE RIBOSOMAL SUBUNIT PROTEIN UL3M"/>
    <property type="match status" value="1"/>
</dbReference>
<gene>
    <name evidence="5" type="primary">KAFR0B04180</name>
    <name evidence="5" type="ORF">KAFR_0B04180</name>
</gene>
<organism evidence="5 6">
    <name type="scientific">Kazachstania africana (strain ATCC 22294 / BCRC 22015 / CBS 2517 / CECT 1963 / NBRC 1671 / NRRL Y-8276)</name>
    <name type="common">Yeast</name>
    <name type="synonym">Kluyveromyces africanus</name>
    <dbReference type="NCBI Taxonomy" id="1071382"/>
    <lineage>
        <taxon>Eukaryota</taxon>
        <taxon>Fungi</taxon>
        <taxon>Dikarya</taxon>
        <taxon>Ascomycota</taxon>
        <taxon>Saccharomycotina</taxon>
        <taxon>Saccharomycetes</taxon>
        <taxon>Saccharomycetales</taxon>
        <taxon>Saccharomycetaceae</taxon>
        <taxon>Kazachstania</taxon>
    </lineage>
</organism>
<dbReference type="InParanoid" id="H2AQR4"/>
<dbReference type="eggNOG" id="KOG3141">
    <property type="taxonomic scope" value="Eukaryota"/>
</dbReference>
<keyword evidence="6" id="KW-1185">Reference proteome</keyword>
<reference evidence="5 6" key="1">
    <citation type="journal article" date="2011" name="Proc. Natl. Acad. Sci. U.S.A.">
        <title>Evolutionary erosion of yeast sex chromosomes by mating-type switching accidents.</title>
        <authorList>
            <person name="Gordon J.L."/>
            <person name="Armisen D."/>
            <person name="Proux-Wera E."/>
            <person name="Oheigeartaigh S.S."/>
            <person name="Byrne K.P."/>
            <person name="Wolfe K.H."/>
        </authorList>
    </citation>
    <scope>NUCLEOTIDE SEQUENCE [LARGE SCALE GENOMIC DNA]</scope>
    <source>
        <strain evidence="6">ATCC 22294 / BCRC 22015 / CBS 2517 / CECT 1963 / NBRC 1671 / NRRL Y-8276</strain>
    </source>
</reference>
<evidence type="ECO:0000313" key="5">
    <source>
        <dbReference type="EMBL" id="CCF56714.1"/>
    </source>
</evidence>
<dbReference type="AlphaFoldDB" id="H2AQR4"/>
<evidence type="ECO:0000256" key="3">
    <source>
        <dbReference type="ARBA" id="ARBA00023274"/>
    </source>
</evidence>
<dbReference type="FunCoup" id="H2AQR4">
    <property type="interactions" value="949"/>
</dbReference>
<dbReference type="PANTHER" id="PTHR11229">
    <property type="entry name" value="50S RIBOSOMAL PROTEIN L3"/>
    <property type="match status" value="1"/>
</dbReference>
<evidence type="ECO:0000256" key="1">
    <source>
        <dbReference type="ARBA" id="ARBA00006540"/>
    </source>
</evidence>
<dbReference type="GeneID" id="13884893"/>
<dbReference type="NCBIfam" id="TIGR03625">
    <property type="entry name" value="L3_bact"/>
    <property type="match status" value="1"/>
</dbReference>
<dbReference type="HOGENOM" id="CLU_044142_4_1_1"/>
<dbReference type="Gene3D" id="2.40.30.10">
    <property type="entry name" value="Translation factors"/>
    <property type="match status" value="2"/>
</dbReference>
<dbReference type="InterPro" id="IPR009000">
    <property type="entry name" value="Transl_B-barrel_sf"/>
</dbReference>
<dbReference type="Pfam" id="PF00297">
    <property type="entry name" value="Ribosomal_L3"/>
    <property type="match status" value="1"/>
</dbReference>
<dbReference type="GO" id="GO:0003735">
    <property type="term" value="F:structural constituent of ribosome"/>
    <property type="evidence" value="ECO:0007669"/>
    <property type="project" value="EnsemblFungi"/>
</dbReference>